<feature type="transmembrane region" description="Helical" evidence="5">
    <location>
        <begin position="248"/>
        <end position="266"/>
    </location>
</feature>
<dbReference type="Pfam" id="PF04932">
    <property type="entry name" value="Wzy_C"/>
    <property type="match status" value="1"/>
</dbReference>
<feature type="transmembrane region" description="Helical" evidence="5">
    <location>
        <begin position="113"/>
        <end position="132"/>
    </location>
</feature>
<protein>
    <recommendedName>
        <fullName evidence="6">O-antigen ligase-related domain-containing protein</fullName>
    </recommendedName>
</protein>
<evidence type="ECO:0000313" key="8">
    <source>
        <dbReference type="Proteomes" id="UP000233782"/>
    </source>
</evidence>
<dbReference type="OrthoDB" id="851172at2"/>
<dbReference type="InterPro" id="IPR051533">
    <property type="entry name" value="WaaL-like"/>
</dbReference>
<accession>A0A2N3U7K9</accession>
<dbReference type="Proteomes" id="UP000233782">
    <property type="component" value="Unassembled WGS sequence"/>
</dbReference>
<feature type="transmembrane region" description="Helical" evidence="5">
    <location>
        <begin position="330"/>
        <end position="352"/>
    </location>
</feature>
<feature type="transmembrane region" description="Helical" evidence="5">
    <location>
        <begin position="61"/>
        <end position="78"/>
    </location>
</feature>
<dbReference type="RefSeq" id="WP_101447005.1">
    <property type="nucleotide sequence ID" value="NZ_PJMU01000004.1"/>
</dbReference>
<feature type="transmembrane region" description="Helical" evidence="5">
    <location>
        <begin position="364"/>
        <end position="380"/>
    </location>
</feature>
<keyword evidence="8" id="KW-1185">Reference proteome</keyword>
<keyword evidence="4 5" id="KW-0472">Membrane</keyword>
<dbReference type="InterPro" id="IPR007016">
    <property type="entry name" value="O-antigen_ligase-rel_domated"/>
</dbReference>
<sequence length="419" mass="47457">MLRKLIGIFIVLTPFTSYFAVSSWLRLPVIVLLILVAISILAVAIRQKIAVAVLKIDREDFFLLIFLLLVWMSWLFGFGEGRSLNHAIAYTFAIGFYYFIFRMIVNNNQIDSAFILKHFAITSIVCCGIIILDWTLVNLFSIGIRDYFVNVENNTANMLYFQRAYFFSVGGVAEEPGSMALLLNITAPLGLLYFEQRQNSKAYSILLAMYGVGLFCLFSTAGLFNLIFAVSVLYLYNLLESKKIRISLNRIVLITVGLVAIIIIAINNQHVIASITNEISQKLSLNTRDASASIRTETWYKAFRDWRLSPLLGNGPGHGVQLYGSGYHSVYFSILADLGILSILAFGTFMFSKAIKVFLLPLRVRFYVGIAFVATFIHFAIVGDFYHAPFWILLILIGKLHFERSQFIPHEDIHHNAYL</sequence>
<keyword evidence="3 5" id="KW-1133">Transmembrane helix</keyword>
<organism evidence="7 8">
    <name type="scientific">Pontibacter ramchanderi</name>
    <dbReference type="NCBI Taxonomy" id="1179743"/>
    <lineage>
        <taxon>Bacteria</taxon>
        <taxon>Pseudomonadati</taxon>
        <taxon>Bacteroidota</taxon>
        <taxon>Cytophagia</taxon>
        <taxon>Cytophagales</taxon>
        <taxon>Hymenobacteraceae</taxon>
        <taxon>Pontibacter</taxon>
    </lineage>
</organism>
<dbReference type="AlphaFoldDB" id="A0A2N3U7K9"/>
<feature type="domain" description="O-antigen ligase-related" evidence="6">
    <location>
        <begin position="206"/>
        <end position="346"/>
    </location>
</feature>
<reference evidence="7 8" key="1">
    <citation type="submission" date="2017-12" db="EMBL/GenBank/DDBJ databases">
        <title>Genomic Encyclopedia of Type Strains, Phase III (KMG-III): the genomes of soil and plant-associated and newly described type strains.</title>
        <authorList>
            <person name="Whitman W."/>
        </authorList>
    </citation>
    <scope>NUCLEOTIDE SEQUENCE [LARGE SCALE GENOMIC DNA]</scope>
    <source>
        <strain evidence="7 8">LP43</strain>
    </source>
</reference>
<evidence type="ECO:0000256" key="5">
    <source>
        <dbReference type="SAM" id="Phobius"/>
    </source>
</evidence>
<name>A0A2N3U7K9_9BACT</name>
<dbReference type="EMBL" id="PJMU01000004">
    <property type="protein sequence ID" value="PKV62739.1"/>
    <property type="molecule type" value="Genomic_DNA"/>
</dbReference>
<evidence type="ECO:0000256" key="4">
    <source>
        <dbReference type="ARBA" id="ARBA00023136"/>
    </source>
</evidence>
<dbReference type="PANTHER" id="PTHR37422">
    <property type="entry name" value="TEICHURONIC ACID BIOSYNTHESIS PROTEIN TUAE"/>
    <property type="match status" value="1"/>
</dbReference>
<comment type="subcellular location">
    <subcellularLocation>
        <location evidence="1">Membrane</location>
        <topology evidence="1">Multi-pass membrane protein</topology>
    </subcellularLocation>
</comment>
<evidence type="ECO:0000313" key="7">
    <source>
        <dbReference type="EMBL" id="PKV62739.1"/>
    </source>
</evidence>
<feature type="transmembrane region" description="Helical" evidence="5">
    <location>
        <begin position="84"/>
        <end position="101"/>
    </location>
</feature>
<keyword evidence="2 5" id="KW-0812">Transmembrane</keyword>
<comment type="caution">
    <text evidence="7">The sequence shown here is derived from an EMBL/GenBank/DDBJ whole genome shotgun (WGS) entry which is preliminary data.</text>
</comment>
<evidence type="ECO:0000256" key="1">
    <source>
        <dbReference type="ARBA" id="ARBA00004141"/>
    </source>
</evidence>
<evidence type="ECO:0000256" key="2">
    <source>
        <dbReference type="ARBA" id="ARBA00022692"/>
    </source>
</evidence>
<evidence type="ECO:0000259" key="6">
    <source>
        <dbReference type="Pfam" id="PF04932"/>
    </source>
</evidence>
<feature type="transmembrane region" description="Helical" evidence="5">
    <location>
        <begin position="203"/>
        <end position="236"/>
    </location>
</feature>
<dbReference type="PANTHER" id="PTHR37422:SF13">
    <property type="entry name" value="LIPOPOLYSACCHARIDE BIOSYNTHESIS PROTEIN PA4999-RELATED"/>
    <property type="match status" value="1"/>
</dbReference>
<gene>
    <name evidence="7" type="ORF">BD749_3624</name>
</gene>
<feature type="transmembrane region" description="Helical" evidence="5">
    <location>
        <begin position="29"/>
        <end position="49"/>
    </location>
</feature>
<dbReference type="GO" id="GO:0016020">
    <property type="term" value="C:membrane"/>
    <property type="evidence" value="ECO:0007669"/>
    <property type="project" value="UniProtKB-SubCell"/>
</dbReference>
<evidence type="ECO:0000256" key="3">
    <source>
        <dbReference type="ARBA" id="ARBA00022989"/>
    </source>
</evidence>
<proteinExistence type="predicted"/>